<gene>
    <name evidence="1" type="ORF">BELL_0553g00080</name>
</gene>
<accession>A0A4Z1JQP6</accession>
<sequence length="87" mass="9508">MALPPSVFTTQTPILRVSDSKSRRSLPTQTPRKVSHVSSSFQTLFIKLDLPKASVNQPLSLLSFTPAIPYVAENPPTLPATIYVDEA</sequence>
<name>A0A4Z1JQP6_9HELO</name>
<keyword evidence="2" id="KW-1185">Reference proteome</keyword>
<dbReference type="AlphaFoldDB" id="A0A4Z1JQP6"/>
<protein>
    <submittedName>
        <fullName evidence="1">Uncharacterized protein</fullName>
    </submittedName>
</protein>
<organism evidence="1 2">
    <name type="scientific">Botrytis elliptica</name>
    <dbReference type="NCBI Taxonomy" id="278938"/>
    <lineage>
        <taxon>Eukaryota</taxon>
        <taxon>Fungi</taxon>
        <taxon>Dikarya</taxon>
        <taxon>Ascomycota</taxon>
        <taxon>Pezizomycotina</taxon>
        <taxon>Leotiomycetes</taxon>
        <taxon>Helotiales</taxon>
        <taxon>Sclerotiniaceae</taxon>
        <taxon>Botrytis</taxon>
    </lineage>
</organism>
<comment type="caution">
    <text evidence="1">The sequence shown here is derived from an EMBL/GenBank/DDBJ whole genome shotgun (WGS) entry which is preliminary data.</text>
</comment>
<reference evidence="1 2" key="1">
    <citation type="submission" date="2017-12" db="EMBL/GenBank/DDBJ databases">
        <title>Comparative genomics of Botrytis spp.</title>
        <authorList>
            <person name="Valero-Jimenez C.A."/>
            <person name="Tapia P."/>
            <person name="Veloso J."/>
            <person name="Silva-Moreno E."/>
            <person name="Staats M."/>
            <person name="Valdes J.H."/>
            <person name="Van Kan J.A.L."/>
        </authorList>
    </citation>
    <scope>NUCLEOTIDE SEQUENCE [LARGE SCALE GENOMIC DNA]</scope>
    <source>
        <strain evidence="1 2">Be9601</strain>
    </source>
</reference>
<evidence type="ECO:0000313" key="2">
    <source>
        <dbReference type="Proteomes" id="UP000297229"/>
    </source>
</evidence>
<dbReference type="EMBL" id="PQXM01000551">
    <property type="protein sequence ID" value="TGO71603.1"/>
    <property type="molecule type" value="Genomic_DNA"/>
</dbReference>
<evidence type="ECO:0000313" key="1">
    <source>
        <dbReference type="EMBL" id="TGO71603.1"/>
    </source>
</evidence>
<dbReference type="Proteomes" id="UP000297229">
    <property type="component" value="Unassembled WGS sequence"/>
</dbReference>
<proteinExistence type="predicted"/>